<dbReference type="Proteomes" id="UP000199524">
    <property type="component" value="Chromosome I"/>
</dbReference>
<keyword evidence="2" id="KW-1185">Reference proteome</keyword>
<protein>
    <submittedName>
        <fullName evidence="1">Uncharacterized protein</fullName>
    </submittedName>
</protein>
<evidence type="ECO:0000313" key="2">
    <source>
        <dbReference type="Proteomes" id="UP000199524"/>
    </source>
</evidence>
<accession>A0A1H2A006</accession>
<reference evidence="2" key="1">
    <citation type="submission" date="2016-10" db="EMBL/GenBank/DDBJ databases">
        <authorList>
            <person name="Varghese N."/>
            <person name="Submissions S."/>
        </authorList>
    </citation>
    <scope>NUCLEOTIDE SEQUENCE [LARGE SCALE GENOMIC DNA]</scope>
    <source>
        <strain evidence="2">ATCC 23835</strain>
    </source>
</reference>
<evidence type="ECO:0000313" key="1">
    <source>
        <dbReference type="EMBL" id="SDT38992.1"/>
    </source>
</evidence>
<dbReference type="EMBL" id="LT629777">
    <property type="protein sequence ID" value="SDT38992.1"/>
    <property type="molecule type" value="Genomic_DNA"/>
</dbReference>
<name>A0A1H2A006_9PSED</name>
<organism evidence="1 2">
    <name type="scientific">Pseudomonas asplenii</name>
    <dbReference type="NCBI Taxonomy" id="53407"/>
    <lineage>
        <taxon>Bacteria</taxon>
        <taxon>Pseudomonadati</taxon>
        <taxon>Pseudomonadota</taxon>
        <taxon>Gammaproteobacteria</taxon>
        <taxon>Pseudomonadales</taxon>
        <taxon>Pseudomonadaceae</taxon>
        <taxon>Pseudomonas</taxon>
    </lineage>
</organism>
<proteinExistence type="predicted"/>
<dbReference type="AlphaFoldDB" id="A0A1H2A006"/>
<gene>
    <name evidence="1" type="ORF">SAMN05216598_5425</name>
</gene>
<sequence>MHRSFMAWFAEVAPKGPLAMPSLPLLSISVIR</sequence>